<dbReference type="Proteomes" id="UP000223071">
    <property type="component" value="Unassembled WGS sequence"/>
</dbReference>
<keyword evidence="2 5" id="KW-0812">Transmembrane</keyword>
<proteinExistence type="predicted"/>
<dbReference type="PROSITE" id="PS50850">
    <property type="entry name" value="MFS"/>
    <property type="match status" value="1"/>
</dbReference>
<evidence type="ECO:0000313" key="7">
    <source>
        <dbReference type="EMBL" id="PFG73112.1"/>
    </source>
</evidence>
<evidence type="ECO:0000259" key="6">
    <source>
        <dbReference type="PROSITE" id="PS50850"/>
    </source>
</evidence>
<keyword evidence="8" id="KW-1185">Reference proteome</keyword>
<dbReference type="Gene3D" id="1.20.1250.20">
    <property type="entry name" value="MFS general substrate transporter like domains"/>
    <property type="match status" value="2"/>
</dbReference>
<accession>A0A2A9HD83</accession>
<evidence type="ECO:0000256" key="2">
    <source>
        <dbReference type="ARBA" id="ARBA00022692"/>
    </source>
</evidence>
<feature type="transmembrane region" description="Helical" evidence="5">
    <location>
        <begin position="79"/>
        <end position="105"/>
    </location>
</feature>
<gene>
    <name evidence="7" type="ORF">A9A59_0306</name>
</gene>
<feature type="transmembrane region" description="Helical" evidence="5">
    <location>
        <begin position="170"/>
        <end position="189"/>
    </location>
</feature>
<feature type="transmembrane region" description="Helical" evidence="5">
    <location>
        <begin position="12"/>
        <end position="33"/>
    </location>
</feature>
<feature type="transmembrane region" description="Helical" evidence="5">
    <location>
        <begin position="143"/>
        <end position="164"/>
    </location>
</feature>
<feature type="transmembrane region" description="Helical" evidence="5">
    <location>
        <begin position="336"/>
        <end position="362"/>
    </location>
</feature>
<dbReference type="EMBL" id="PDJQ01000001">
    <property type="protein sequence ID" value="PFG73112.1"/>
    <property type="molecule type" value="Genomic_DNA"/>
</dbReference>
<keyword evidence="3 5" id="KW-1133">Transmembrane helix</keyword>
<reference evidence="7 8" key="1">
    <citation type="submission" date="2017-09" db="EMBL/GenBank/DDBJ databases">
        <title>Sequencing the genomes of two abundant thermophiles in Great Basin hot springs: Thermocrinis jamiesonii and novel Chloroflexi Thermoflexus hugenholtzii.</title>
        <authorList>
            <person name="Hedlund B."/>
        </authorList>
    </citation>
    <scope>NUCLEOTIDE SEQUENCE [LARGE SCALE GENOMIC DNA]</scope>
    <source>
        <strain evidence="7 8">G233</strain>
    </source>
</reference>
<evidence type="ECO:0000256" key="4">
    <source>
        <dbReference type="ARBA" id="ARBA00023136"/>
    </source>
</evidence>
<evidence type="ECO:0000256" key="3">
    <source>
        <dbReference type="ARBA" id="ARBA00022989"/>
    </source>
</evidence>
<keyword evidence="4 5" id="KW-0472">Membrane</keyword>
<feature type="transmembrane region" description="Helical" evidence="5">
    <location>
        <begin position="368"/>
        <end position="388"/>
    </location>
</feature>
<dbReference type="Pfam" id="PF07690">
    <property type="entry name" value="MFS_1"/>
    <property type="match status" value="1"/>
</dbReference>
<evidence type="ECO:0000313" key="8">
    <source>
        <dbReference type="Proteomes" id="UP000223071"/>
    </source>
</evidence>
<dbReference type="PANTHER" id="PTHR23518">
    <property type="entry name" value="C-METHYLTRANSFERASE"/>
    <property type="match status" value="1"/>
</dbReference>
<evidence type="ECO:0000256" key="1">
    <source>
        <dbReference type="ARBA" id="ARBA00004651"/>
    </source>
</evidence>
<comment type="subcellular location">
    <subcellularLocation>
        <location evidence="1">Cell membrane</location>
        <topology evidence="1">Multi-pass membrane protein</topology>
    </subcellularLocation>
</comment>
<dbReference type="PANTHER" id="PTHR23518:SF2">
    <property type="entry name" value="MAJOR FACILITATOR SUPERFAMILY TRANSPORTER"/>
    <property type="match status" value="1"/>
</dbReference>
<feature type="transmembrane region" description="Helical" evidence="5">
    <location>
        <begin position="213"/>
        <end position="235"/>
    </location>
</feature>
<organism evidence="7 8">
    <name type="scientific">Tepidiforma thermophila (strain KCTC 52669 / CGMCC 1.13589 / G233)</name>
    <dbReference type="NCBI Taxonomy" id="2761530"/>
    <lineage>
        <taxon>Bacteria</taxon>
        <taxon>Bacillati</taxon>
        <taxon>Chloroflexota</taxon>
        <taxon>Tepidiformia</taxon>
        <taxon>Tepidiformales</taxon>
        <taxon>Tepidiformaceae</taxon>
        <taxon>Tepidiforma</taxon>
    </lineage>
</organism>
<dbReference type="RefSeq" id="WP_098502588.1">
    <property type="nucleotide sequence ID" value="NZ_PDJQ01000001.1"/>
</dbReference>
<dbReference type="AlphaFoldDB" id="A0A2A9HD83"/>
<dbReference type="InterPro" id="IPR011701">
    <property type="entry name" value="MFS"/>
</dbReference>
<dbReference type="GO" id="GO:0005886">
    <property type="term" value="C:plasma membrane"/>
    <property type="evidence" value="ECO:0007669"/>
    <property type="project" value="UniProtKB-SubCell"/>
</dbReference>
<name>A0A2A9HD83_TEPT2</name>
<feature type="domain" description="Major facilitator superfamily (MFS) profile" evidence="6">
    <location>
        <begin position="11"/>
        <end position="390"/>
    </location>
</feature>
<evidence type="ECO:0000256" key="5">
    <source>
        <dbReference type="SAM" id="Phobius"/>
    </source>
</evidence>
<dbReference type="InterPro" id="IPR036259">
    <property type="entry name" value="MFS_trans_sf"/>
</dbReference>
<protein>
    <submittedName>
        <fullName evidence="7">Putative MFS family arabinose efflux permease</fullName>
    </submittedName>
</protein>
<comment type="caution">
    <text evidence="7">The sequence shown here is derived from an EMBL/GenBank/DDBJ whole genome shotgun (WGS) entry which is preliminary data.</text>
</comment>
<feature type="transmembrane region" description="Helical" evidence="5">
    <location>
        <begin position="276"/>
        <end position="296"/>
    </location>
</feature>
<dbReference type="InterPro" id="IPR020846">
    <property type="entry name" value="MFS_dom"/>
</dbReference>
<dbReference type="GO" id="GO:0022857">
    <property type="term" value="F:transmembrane transporter activity"/>
    <property type="evidence" value="ECO:0007669"/>
    <property type="project" value="InterPro"/>
</dbReference>
<feature type="transmembrane region" description="Helical" evidence="5">
    <location>
        <begin position="302"/>
        <end position="324"/>
    </location>
</feature>
<dbReference type="SUPFAM" id="SSF103473">
    <property type="entry name" value="MFS general substrate transporter"/>
    <property type="match status" value="1"/>
</dbReference>
<feature type="transmembrane region" description="Helical" evidence="5">
    <location>
        <begin position="241"/>
        <end position="264"/>
    </location>
</feature>
<dbReference type="CDD" id="cd17370">
    <property type="entry name" value="MFS_MJ1317_like"/>
    <property type="match status" value="1"/>
</dbReference>
<sequence length="396" mass="40639">MPPRVRAIPRTAWLLGLTSFFADISSELVYPLIPIFLTATLGAPVAAVGLVEGVAEATAYATRPLAGRWSDAAGARKPFVVAGYALAALGKLILAAAPAWGFALAGRAVDRFGKGIRTPARDAMLADVAAPETRGRIFGFHRAFDTLGAVLGPLLALAFLASVGQEHLRWAIALALIPAAISVIVVARVPEVPAPARSPADGPRPGLRSLPPAYWLFLGVTGLFMLGNSSDAFLILRAKDLGLTTTAVVLAYVVYNAVYALLSYPAGALSDRIPRPAVIVGGYLVFAAVYLGFALAGTGAAAWLLFPLYGAYIAATEGIGKAFIADLAPPDARSTALGLFQGVTGGLVLAASLLAGVLWDAFGPKATFSFSAAAALLAALLAAALLAGGRLRPASL</sequence>